<feature type="repeat" description="TPR" evidence="1">
    <location>
        <begin position="410"/>
        <end position="443"/>
    </location>
</feature>
<dbReference type="eggNOG" id="COG0457">
    <property type="taxonomic scope" value="Bacteria"/>
</dbReference>
<name>F4KW50_HALH1</name>
<reference key="2">
    <citation type="submission" date="2011-04" db="EMBL/GenBank/DDBJ databases">
        <title>Complete sequence of chromosome of Haliscomenobacter hydrossis DSM 1100.</title>
        <authorList>
            <consortium name="US DOE Joint Genome Institute (JGI-PGF)"/>
            <person name="Lucas S."/>
            <person name="Han J."/>
            <person name="Lapidus A."/>
            <person name="Bruce D."/>
            <person name="Goodwin L."/>
            <person name="Pitluck S."/>
            <person name="Peters L."/>
            <person name="Kyrpides N."/>
            <person name="Mavromatis K."/>
            <person name="Ivanova N."/>
            <person name="Ovchinnikova G."/>
            <person name="Pagani I."/>
            <person name="Daligault H."/>
            <person name="Detter J.C."/>
            <person name="Han C."/>
            <person name="Land M."/>
            <person name="Hauser L."/>
            <person name="Markowitz V."/>
            <person name="Cheng J.-F."/>
            <person name="Hugenholtz P."/>
            <person name="Woyke T."/>
            <person name="Wu D."/>
            <person name="Verbarg S."/>
            <person name="Frueling A."/>
            <person name="Brambilla E."/>
            <person name="Klenk H.-P."/>
            <person name="Eisen J.A."/>
        </authorList>
    </citation>
    <scope>NUCLEOTIDE SEQUENCE</scope>
    <source>
        <strain>DSM 1100</strain>
    </source>
</reference>
<gene>
    <name evidence="3" type="ordered locus">Halhy_0336</name>
</gene>
<dbReference type="SMART" id="SM00028">
    <property type="entry name" value="TPR"/>
    <property type="match status" value="8"/>
</dbReference>
<dbReference type="OrthoDB" id="638548at2"/>
<proteinExistence type="predicted"/>
<feature type="signal peptide" evidence="2">
    <location>
        <begin position="1"/>
        <end position="19"/>
    </location>
</feature>
<reference evidence="3 4" key="1">
    <citation type="journal article" date="2011" name="Stand. Genomic Sci.">
        <title>Complete genome sequence of Haliscomenobacter hydrossis type strain (O).</title>
        <authorList>
            <consortium name="US DOE Joint Genome Institute (JGI-PGF)"/>
            <person name="Daligault H."/>
            <person name="Lapidus A."/>
            <person name="Zeytun A."/>
            <person name="Nolan M."/>
            <person name="Lucas S."/>
            <person name="Del Rio T.G."/>
            <person name="Tice H."/>
            <person name="Cheng J.F."/>
            <person name="Tapia R."/>
            <person name="Han C."/>
            <person name="Goodwin L."/>
            <person name="Pitluck S."/>
            <person name="Liolios K."/>
            <person name="Pagani I."/>
            <person name="Ivanova N."/>
            <person name="Huntemann M."/>
            <person name="Mavromatis K."/>
            <person name="Mikhailova N."/>
            <person name="Pati A."/>
            <person name="Chen A."/>
            <person name="Palaniappan K."/>
            <person name="Land M."/>
            <person name="Hauser L."/>
            <person name="Brambilla E.M."/>
            <person name="Rohde M."/>
            <person name="Verbarg S."/>
            <person name="Goker M."/>
            <person name="Bristow J."/>
            <person name="Eisen J.A."/>
            <person name="Markowitz V."/>
            <person name="Hugenholtz P."/>
            <person name="Kyrpides N.C."/>
            <person name="Klenk H.P."/>
            <person name="Woyke T."/>
        </authorList>
    </citation>
    <scope>NUCLEOTIDE SEQUENCE [LARGE SCALE GENOMIC DNA]</scope>
    <source>
        <strain evidence="4">ATCC 27775 / DSM 1100 / LMG 10767 / O</strain>
    </source>
</reference>
<organism evidence="3 4">
    <name type="scientific">Haliscomenobacter hydrossis (strain ATCC 27775 / DSM 1100 / LMG 10767 / O)</name>
    <dbReference type="NCBI Taxonomy" id="760192"/>
    <lineage>
        <taxon>Bacteria</taxon>
        <taxon>Pseudomonadati</taxon>
        <taxon>Bacteroidota</taxon>
        <taxon>Saprospiria</taxon>
        <taxon>Saprospirales</taxon>
        <taxon>Haliscomenobacteraceae</taxon>
        <taxon>Haliscomenobacter</taxon>
    </lineage>
</organism>
<keyword evidence="4" id="KW-1185">Reference proteome</keyword>
<dbReference type="EMBL" id="CP002691">
    <property type="protein sequence ID" value="AEE48248.1"/>
    <property type="molecule type" value="Genomic_DNA"/>
</dbReference>
<accession>F4KW50</accession>
<evidence type="ECO:0000313" key="3">
    <source>
        <dbReference type="EMBL" id="AEE48248.1"/>
    </source>
</evidence>
<dbReference type="PANTHER" id="PTHR12558:SF13">
    <property type="entry name" value="CELL DIVISION CYCLE PROTEIN 27 HOMOLOG"/>
    <property type="match status" value="1"/>
</dbReference>
<sequence length="547" mass="62225">MKKLVLWSVFILVSQGVFAQTVAEIQKMMSDENISGARKMARELIKKDPTNGDGYYYLGETFYFDEAQDSAAFWYNKGLALAPDSPAPHVGVGKISLDKGLSQDAEKSFGRALRFVKKKPAETYALIGSSYLSSQKANIDKALENFTLARDNDTKNPRYFMLLGDALVAADKIGEAQTNYTFASEKDKENPEILMKIARTYLKSGINDVAQKNLEEIVAKFPNYSPAYKDLYEIYFSNRLYTKGTPLLSKYVELVGTDIDARSRLVRFLTYNAKDYERAVKEALTVLQQDPARGEMYRWLAWAYYEKGAAMTNKEEAKTIFQESLNSSKLFFEKETARKKYTSDYEYYAKAAARLEEMDVAAANYMKVLELDSARTEVYDLIGKMYYNAKDYQKAVDAYTIKIQKVEPTNQDYFYIGNAYMVLKNYALADSAYRKVNELNPTYAAGWYTRARINTALDTSEKKSMAKPFYEKFLELTEPTLAQADQRVKTNVISAYAYLGEYYALMIDPADYPKALSFFEKIAVLDPANASVQETITNIKKAMEGKN</sequence>
<dbReference type="Pfam" id="PF13181">
    <property type="entry name" value="TPR_8"/>
    <property type="match status" value="1"/>
</dbReference>
<dbReference type="HOGENOM" id="CLU_032900_1_0_10"/>
<dbReference type="AlphaFoldDB" id="F4KW50"/>
<evidence type="ECO:0000256" key="1">
    <source>
        <dbReference type="PROSITE-ProRule" id="PRU00339"/>
    </source>
</evidence>
<dbReference type="PANTHER" id="PTHR12558">
    <property type="entry name" value="CELL DIVISION CYCLE 16,23,27"/>
    <property type="match status" value="1"/>
</dbReference>
<keyword evidence="1" id="KW-0802">TPR repeat</keyword>
<dbReference type="PROSITE" id="PS50005">
    <property type="entry name" value="TPR"/>
    <property type="match status" value="1"/>
</dbReference>
<dbReference type="Pfam" id="PF13432">
    <property type="entry name" value="TPR_16"/>
    <property type="match status" value="1"/>
</dbReference>
<dbReference type="Pfam" id="PF14559">
    <property type="entry name" value="TPR_19"/>
    <property type="match status" value="1"/>
</dbReference>
<evidence type="ECO:0000313" key="4">
    <source>
        <dbReference type="Proteomes" id="UP000008461"/>
    </source>
</evidence>
<dbReference type="STRING" id="760192.Halhy_0336"/>
<dbReference type="KEGG" id="hhy:Halhy_0336"/>
<dbReference type="InterPro" id="IPR011990">
    <property type="entry name" value="TPR-like_helical_dom_sf"/>
</dbReference>
<dbReference type="Proteomes" id="UP000008461">
    <property type="component" value="Chromosome"/>
</dbReference>
<dbReference type="Gene3D" id="1.25.40.10">
    <property type="entry name" value="Tetratricopeptide repeat domain"/>
    <property type="match status" value="3"/>
</dbReference>
<dbReference type="SUPFAM" id="SSF81901">
    <property type="entry name" value="HCP-like"/>
    <property type="match status" value="1"/>
</dbReference>
<protein>
    <submittedName>
        <fullName evidence="3">Tetratricopeptide TPR_1 repeat-containing protein</fullName>
    </submittedName>
</protein>
<keyword evidence="2" id="KW-0732">Signal</keyword>
<feature type="chain" id="PRO_5003317199" evidence="2">
    <location>
        <begin position="20"/>
        <end position="547"/>
    </location>
</feature>
<dbReference type="RefSeq" id="WP_013762812.1">
    <property type="nucleotide sequence ID" value="NC_015510.1"/>
</dbReference>
<dbReference type="InterPro" id="IPR019734">
    <property type="entry name" value="TPR_rpt"/>
</dbReference>
<evidence type="ECO:0000256" key="2">
    <source>
        <dbReference type="SAM" id="SignalP"/>
    </source>
</evidence>
<dbReference type="SUPFAM" id="SSF48452">
    <property type="entry name" value="TPR-like"/>
    <property type="match status" value="1"/>
</dbReference>